<protein>
    <recommendedName>
        <fullName evidence="1">DUF6484 domain-containing protein</fullName>
    </recommendedName>
</protein>
<dbReference type="Proteomes" id="UP000184608">
    <property type="component" value="Unassembled WGS sequence"/>
</dbReference>
<accession>A0A1M6AFK6</accession>
<evidence type="ECO:0000259" key="1">
    <source>
        <dbReference type="Pfam" id="PF20093"/>
    </source>
</evidence>
<evidence type="ECO:0000313" key="2">
    <source>
        <dbReference type="EMBL" id="SHI35078.1"/>
    </source>
</evidence>
<gene>
    <name evidence="2" type="ORF">VA7868_03561</name>
</gene>
<dbReference type="STRING" id="1216006.VA7868_03561"/>
<dbReference type="Pfam" id="PF20093">
    <property type="entry name" value="DUF6484"/>
    <property type="match status" value="1"/>
</dbReference>
<reference evidence="2 3" key="1">
    <citation type="submission" date="2016-11" db="EMBL/GenBank/DDBJ databases">
        <authorList>
            <person name="Jaros S."/>
            <person name="Januszkiewicz K."/>
            <person name="Wedrychowicz H."/>
        </authorList>
    </citation>
    <scope>NUCLEOTIDE SEQUENCE [LARGE SCALE GENOMIC DNA]</scope>
    <source>
        <strain evidence="2 3">CECT 7868</strain>
    </source>
</reference>
<sequence length="156" mass="17210">MERKTQSSPDEVVTKDLLEEVTSHTEKVASLNPESTYIATIAEIDEENRLWIDLPQLDYLAEALTNTPVCDDDIGKRCSVTFIEHDIRQPLVTGLIYQPNAVPETLSLNAEKQLTLACGKSRISLDEFGRVSISGESISSRSYGANRIKGGSVKLN</sequence>
<evidence type="ECO:0000313" key="3">
    <source>
        <dbReference type="Proteomes" id="UP000184608"/>
    </source>
</evidence>
<proteinExistence type="predicted"/>
<dbReference type="RefSeq" id="WP_073605160.1">
    <property type="nucleotide sequence ID" value="NZ_FQXZ01000039.1"/>
</dbReference>
<name>A0A1M6AFK6_9VIBR</name>
<dbReference type="InterPro" id="IPR045506">
    <property type="entry name" value="DUF6484"/>
</dbReference>
<dbReference type="OrthoDB" id="3078443at2"/>
<dbReference type="EMBL" id="FQXZ01000039">
    <property type="protein sequence ID" value="SHI35078.1"/>
    <property type="molecule type" value="Genomic_DNA"/>
</dbReference>
<organism evidence="2 3">
    <name type="scientific">Vibrio aerogenes CECT 7868</name>
    <dbReference type="NCBI Taxonomy" id="1216006"/>
    <lineage>
        <taxon>Bacteria</taxon>
        <taxon>Pseudomonadati</taxon>
        <taxon>Pseudomonadota</taxon>
        <taxon>Gammaproteobacteria</taxon>
        <taxon>Vibrionales</taxon>
        <taxon>Vibrionaceae</taxon>
        <taxon>Vibrio</taxon>
    </lineage>
</organism>
<keyword evidence="3" id="KW-1185">Reference proteome</keyword>
<dbReference type="AlphaFoldDB" id="A0A1M6AFK6"/>
<feature type="domain" description="DUF6484" evidence="1">
    <location>
        <begin position="38"/>
        <end position="96"/>
    </location>
</feature>